<organism evidence="4 5">
    <name type="scientific">Fimbriimonas ginsengisoli Gsoil 348</name>
    <dbReference type="NCBI Taxonomy" id="661478"/>
    <lineage>
        <taxon>Bacteria</taxon>
        <taxon>Bacillati</taxon>
        <taxon>Armatimonadota</taxon>
        <taxon>Fimbriimonadia</taxon>
        <taxon>Fimbriimonadales</taxon>
        <taxon>Fimbriimonadaceae</taxon>
        <taxon>Fimbriimonas</taxon>
    </lineage>
</organism>
<keyword evidence="1" id="KW-0547">Nucleotide-binding</keyword>
<accession>A0A068NWR3</accession>
<protein>
    <recommendedName>
        <fullName evidence="3">Acb2/Tad1 hairpin domain-containing protein</fullName>
    </recommendedName>
</protein>
<dbReference type="InterPro" id="IPR056098">
    <property type="entry name" value="Acb2/Tad1_hairpin"/>
</dbReference>
<gene>
    <name evidence="4" type="ORF">OP10G_4590</name>
</gene>
<evidence type="ECO:0000256" key="2">
    <source>
        <dbReference type="SAM" id="MobiDB-lite"/>
    </source>
</evidence>
<dbReference type="EMBL" id="CP007139">
    <property type="protein sequence ID" value="AIE87958.1"/>
    <property type="molecule type" value="Genomic_DNA"/>
</dbReference>
<dbReference type="HOGENOM" id="CLU_2154613_0_0_0"/>
<dbReference type="AlphaFoldDB" id="A0A068NWR3"/>
<reference evidence="4 5" key="1">
    <citation type="journal article" date="2014" name="PLoS ONE">
        <title>The first complete genome sequence of the class fimbriimonadia in the phylum armatimonadetes.</title>
        <authorList>
            <person name="Hu Z.Y."/>
            <person name="Wang Y.Z."/>
            <person name="Im W.T."/>
            <person name="Wang S.Y."/>
            <person name="Zhao G.P."/>
            <person name="Zheng H.J."/>
            <person name="Quan Z.X."/>
        </authorList>
    </citation>
    <scope>NUCLEOTIDE SEQUENCE [LARGE SCALE GENOMIC DNA]</scope>
    <source>
        <strain evidence="4">Gsoil 348</strain>
    </source>
</reference>
<evidence type="ECO:0000256" key="1">
    <source>
        <dbReference type="ARBA" id="ARBA00022741"/>
    </source>
</evidence>
<proteinExistence type="predicted"/>
<dbReference type="Pfam" id="PF24729">
    <property type="entry name" value="Acb2_Tad1_hairpin"/>
    <property type="match status" value="1"/>
</dbReference>
<dbReference type="KEGG" id="fgi:OP10G_4590"/>
<dbReference type="STRING" id="661478.OP10G_4590"/>
<evidence type="ECO:0000313" key="4">
    <source>
        <dbReference type="EMBL" id="AIE87958.1"/>
    </source>
</evidence>
<evidence type="ECO:0000259" key="3">
    <source>
        <dbReference type="Pfam" id="PF24729"/>
    </source>
</evidence>
<sequence length="111" mass="12547">MQMPSATTGGHVIERPYIRVVFQSGLPREVGVNGCRVEDVLDIALDRLLQYQKGLLACAENDEAIRSIRQARQALELRIRRRQEQGVLNTLSRHQNIRTEDEDDDFSATGA</sequence>
<dbReference type="Proteomes" id="UP000027982">
    <property type="component" value="Chromosome"/>
</dbReference>
<feature type="compositionally biased region" description="Acidic residues" evidence="2">
    <location>
        <begin position="100"/>
        <end position="111"/>
    </location>
</feature>
<feature type="region of interest" description="Disordered" evidence="2">
    <location>
        <begin position="90"/>
        <end position="111"/>
    </location>
</feature>
<feature type="domain" description="Acb2/Tad1 hairpin" evidence="3">
    <location>
        <begin position="17"/>
        <end position="79"/>
    </location>
</feature>
<name>A0A068NWR3_FIMGI</name>
<evidence type="ECO:0000313" key="5">
    <source>
        <dbReference type="Proteomes" id="UP000027982"/>
    </source>
</evidence>
<keyword evidence="5" id="KW-1185">Reference proteome</keyword>